<name>Q1LEA0_CUPMC</name>
<reference evidence="6" key="1">
    <citation type="journal article" date="2010" name="PLoS ONE">
        <title>The complete genome sequence of Cupriavidus metallidurans strain CH34, a master survivalist in harsh and anthropogenic environments.</title>
        <authorList>
            <person name="Janssen P.J."/>
            <person name="Van Houdt R."/>
            <person name="Moors H."/>
            <person name="Monsieurs P."/>
            <person name="Morin N."/>
            <person name="Michaux A."/>
            <person name="Benotmane M.A."/>
            <person name="Leys N."/>
            <person name="Vallaeys T."/>
            <person name="Lapidus A."/>
            <person name="Monchy S."/>
            <person name="Medigue C."/>
            <person name="Taghavi S."/>
            <person name="McCorkle S."/>
            <person name="Dunn J."/>
            <person name="van der Lelie D."/>
            <person name="Mergeay M."/>
        </authorList>
    </citation>
    <scope>NUCLEOTIDE SEQUENCE [LARGE SCALE GENOMIC DNA]</scope>
    <source>
        <strain evidence="6">ATCC 43123 / DSM 2839 / NBRC 102507 / CH34</strain>
    </source>
</reference>
<dbReference type="PRINTS" id="PR00107">
    <property type="entry name" value="PHOSPHOCPHPR"/>
</dbReference>
<organism evidence="5 6">
    <name type="scientific">Cupriavidus metallidurans (strain ATCC 43123 / DSM 2839 / NBRC 102507 / CH34)</name>
    <name type="common">Ralstonia metallidurans</name>
    <dbReference type="NCBI Taxonomy" id="266264"/>
    <lineage>
        <taxon>Bacteria</taxon>
        <taxon>Pseudomonadati</taxon>
        <taxon>Pseudomonadota</taxon>
        <taxon>Betaproteobacteria</taxon>
        <taxon>Burkholderiales</taxon>
        <taxon>Burkholderiaceae</taxon>
        <taxon>Cupriavidus</taxon>
    </lineage>
</organism>
<dbReference type="PANTHER" id="PTHR33705:SF1">
    <property type="entry name" value="PHOSPHOCARRIER PROTEIN HPR"/>
    <property type="match status" value="1"/>
</dbReference>
<evidence type="ECO:0000313" key="5">
    <source>
        <dbReference type="EMBL" id="ABF11526.1"/>
    </source>
</evidence>
<keyword evidence="5" id="KW-0614">Plasmid</keyword>
<dbReference type="PANTHER" id="PTHR33705">
    <property type="entry name" value="PHOSPHOCARRIER PROTEIN HPR"/>
    <property type="match status" value="1"/>
</dbReference>
<dbReference type="InterPro" id="IPR000032">
    <property type="entry name" value="HPr-like"/>
</dbReference>
<gene>
    <name evidence="5" type="ordered locus">Rmet_4664</name>
</gene>
<evidence type="ECO:0000259" key="4">
    <source>
        <dbReference type="PROSITE" id="PS51350"/>
    </source>
</evidence>
<keyword evidence="6" id="KW-1185">Reference proteome</keyword>
<dbReference type="Gene3D" id="3.30.1340.10">
    <property type="entry name" value="HPr-like"/>
    <property type="match status" value="1"/>
</dbReference>
<keyword evidence="3" id="KW-0813">Transport</keyword>
<dbReference type="Pfam" id="PF00381">
    <property type="entry name" value="PTS-HPr"/>
    <property type="match status" value="1"/>
</dbReference>
<accession>Q1LEA0</accession>
<comment type="function">
    <text evidence="1">General (non sugar-specific) component of the phosphoenolpyruvate-dependent sugar phosphotransferase system (sugar PTS). This major carbohydrate active-transport system catalyzes the phosphorylation of incoming sugar substrates concomitantly with their translocation across the cell membrane. The phosphoryl group from phosphoenolpyruvate (PEP) is transferred to the phosphoryl carrier protein HPr by enzyme I. Phospho-HPr then transfers it to the PTS EIIA domain.</text>
</comment>
<dbReference type="InterPro" id="IPR035895">
    <property type="entry name" value="HPr-like_sf"/>
</dbReference>
<dbReference type="eggNOG" id="COG1925">
    <property type="taxonomic scope" value="Bacteria"/>
</dbReference>
<dbReference type="AlphaFoldDB" id="Q1LEA0"/>
<dbReference type="NCBIfam" id="TIGR01003">
    <property type="entry name" value="PTS_HPr_family"/>
    <property type="match status" value="1"/>
</dbReference>
<dbReference type="HOGENOM" id="CLU_136230_5_1_4"/>
<dbReference type="SUPFAM" id="SSF55594">
    <property type="entry name" value="HPr-like"/>
    <property type="match status" value="1"/>
</dbReference>
<sequence length="83" mass="8738">MVEKSIVVTSSIGLQGRGSARLAHAANQFESDLLLVNDVCIVNAKDVMQVLRFSARAGSRVRVQASGSDEAAAVKRLVALLTA</sequence>
<dbReference type="Proteomes" id="UP000002429">
    <property type="component" value="Plasmid megaplasmid"/>
</dbReference>
<geneLocation type="plasmid" evidence="5 6">
    <name>megaplasmid</name>
</geneLocation>
<keyword evidence="3" id="KW-0762">Sugar transport</keyword>
<evidence type="ECO:0000256" key="1">
    <source>
        <dbReference type="ARBA" id="ARBA00003681"/>
    </source>
</evidence>
<dbReference type="RefSeq" id="WP_011519097.1">
    <property type="nucleotide sequence ID" value="NC_007974.2"/>
</dbReference>
<proteinExistence type="predicted"/>
<dbReference type="InterPro" id="IPR050399">
    <property type="entry name" value="HPr"/>
</dbReference>
<evidence type="ECO:0000256" key="3">
    <source>
        <dbReference type="ARBA" id="ARBA00022597"/>
    </source>
</evidence>
<evidence type="ECO:0000256" key="2">
    <source>
        <dbReference type="ARBA" id="ARBA00020422"/>
    </source>
</evidence>
<dbReference type="KEGG" id="rme:Rmet_4664"/>
<evidence type="ECO:0000313" key="6">
    <source>
        <dbReference type="Proteomes" id="UP000002429"/>
    </source>
</evidence>
<dbReference type="PROSITE" id="PS51350">
    <property type="entry name" value="PTS_HPR_DOM"/>
    <property type="match status" value="1"/>
</dbReference>
<feature type="domain" description="HPr" evidence="4">
    <location>
        <begin position="1"/>
        <end position="83"/>
    </location>
</feature>
<protein>
    <recommendedName>
        <fullName evidence="2">Phosphocarrier protein HPr</fullName>
    </recommendedName>
</protein>
<dbReference type="EMBL" id="CP000353">
    <property type="protein sequence ID" value="ABF11526.1"/>
    <property type="molecule type" value="Genomic_DNA"/>
</dbReference>